<dbReference type="InterPro" id="IPR011701">
    <property type="entry name" value="MFS"/>
</dbReference>
<dbReference type="InterPro" id="IPR036259">
    <property type="entry name" value="MFS_trans_sf"/>
</dbReference>
<feature type="transmembrane region" description="Helical" evidence="7">
    <location>
        <begin position="363"/>
        <end position="380"/>
    </location>
</feature>
<feature type="transmembrane region" description="Helical" evidence="7">
    <location>
        <begin position="202"/>
        <end position="220"/>
    </location>
</feature>
<keyword evidence="5 7" id="KW-1133">Transmembrane helix</keyword>
<dbReference type="Proteomes" id="UP001065174">
    <property type="component" value="Chromosome"/>
</dbReference>
<evidence type="ECO:0000256" key="2">
    <source>
        <dbReference type="ARBA" id="ARBA00008335"/>
    </source>
</evidence>
<feature type="transmembrane region" description="Helical" evidence="7">
    <location>
        <begin position="329"/>
        <end position="351"/>
    </location>
</feature>
<evidence type="ECO:0000256" key="7">
    <source>
        <dbReference type="SAM" id="Phobius"/>
    </source>
</evidence>
<keyword evidence="4 7" id="KW-0812">Transmembrane</keyword>
<evidence type="ECO:0000256" key="4">
    <source>
        <dbReference type="ARBA" id="ARBA00022692"/>
    </source>
</evidence>
<feature type="domain" description="Major facilitator superfamily (MFS) profile" evidence="8">
    <location>
        <begin position="10"/>
        <end position="383"/>
    </location>
</feature>
<feature type="transmembrane region" description="Helical" evidence="7">
    <location>
        <begin position="240"/>
        <end position="260"/>
    </location>
</feature>
<feature type="transmembrane region" description="Helical" evidence="7">
    <location>
        <begin position="76"/>
        <end position="94"/>
    </location>
</feature>
<dbReference type="RefSeq" id="WP_262310190.1">
    <property type="nucleotide sequence ID" value="NZ_CP106679.1"/>
</dbReference>
<dbReference type="PROSITE" id="PS50850">
    <property type="entry name" value="MFS"/>
    <property type="match status" value="1"/>
</dbReference>
<evidence type="ECO:0000256" key="1">
    <source>
        <dbReference type="ARBA" id="ARBA00004127"/>
    </source>
</evidence>
<dbReference type="Gene3D" id="1.20.1250.20">
    <property type="entry name" value="MFS general substrate transporter like domains"/>
    <property type="match status" value="1"/>
</dbReference>
<dbReference type="InterPro" id="IPR051788">
    <property type="entry name" value="MFS_Transporter"/>
</dbReference>
<dbReference type="PANTHER" id="PTHR23514:SF3">
    <property type="entry name" value="BYPASS OF STOP CODON PROTEIN 6"/>
    <property type="match status" value="1"/>
</dbReference>
<feature type="transmembrane region" description="Helical" evidence="7">
    <location>
        <begin position="137"/>
        <end position="155"/>
    </location>
</feature>
<evidence type="ECO:0000313" key="10">
    <source>
        <dbReference type="Proteomes" id="UP001065174"/>
    </source>
</evidence>
<feature type="transmembrane region" description="Helical" evidence="7">
    <location>
        <begin position="100"/>
        <end position="125"/>
    </location>
</feature>
<comment type="subcellular location">
    <subcellularLocation>
        <location evidence="1">Endomembrane system</location>
        <topology evidence="1">Multi-pass membrane protein</topology>
    </subcellularLocation>
</comment>
<evidence type="ECO:0000259" key="8">
    <source>
        <dbReference type="PROSITE" id="PS50850"/>
    </source>
</evidence>
<accession>A0ABY6CRV4</accession>
<evidence type="ECO:0000256" key="3">
    <source>
        <dbReference type="ARBA" id="ARBA00022448"/>
    </source>
</evidence>
<protein>
    <submittedName>
        <fullName evidence="9">MFS transporter</fullName>
    </submittedName>
</protein>
<feature type="transmembrane region" description="Helical" evidence="7">
    <location>
        <begin position="296"/>
        <end position="317"/>
    </location>
</feature>
<evidence type="ECO:0000313" key="9">
    <source>
        <dbReference type="EMBL" id="UXP32755.1"/>
    </source>
</evidence>
<evidence type="ECO:0000256" key="6">
    <source>
        <dbReference type="ARBA" id="ARBA00023136"/>
    </source>
</evidence>
<sequence>MTDVITKNRLFVASCMALTTTSMTFAIRAKLEGVFMSDYGLTSEEIGLAFGPAFWGFTLAMMIGGPLVDYFGMKKIINLAMLGHLSGIVLTLFAHDFWTLFTGTMLIGIGNGMVEAACNPLVATLFPDEKTKMLNRFHIWFPLGIVIGSVLGYVLVDMMGLSWMVLVGTLFIPLLGYVFLFFGKQLPQTERVSLGVSNVDMLKACVSPLFIFLVLCMMLTATTELGTGQRIDSLLSKSGVAPLLILAFVNGIMVVGRFFAGDIVKKLSITKMLMFSAIFSCIGLIWLSYASGMMTFAAAGVFAVGVCYFWPTMLSFVADKVPESGALGLSIMGGVGMFSVSVVLWLMGLFMDTNGSGADTLRIMAILPAILIVAFGALHFSKKAA</sequence>
<reference evidence="9" key="1">
    <citation type="submission" date="2022-09" db="EMBL/GenBank/DDBJ databases">
        <title>Comparative genomics and taxonomic characterization of three novel marine species of genus Reichenbachiella exhibiting antioxidant and polysaccharide degradation activities.</title>
        <authorList>
            <person name="Muhammad N."/>
            <person name="Lee Y.-J."/>
            <person name="Ko J."/>
            <person name="Kim S.-G."/>
        </authorList>
    </citation>
    <scope>NUCLEOTIDE SEQUENCE</scope>
    <source>
        <strain evidence="9">BKB1-1</strain>
    </source>
</reference>
<comment type="similarity">
    <text evidence="2">Belongs to the major facilitator superfamily.</text>
</comment>
<dbReference type="InterPro" id="IPR020846">
    <property type="entry name" value="MFS_dom"/>
</dbReference>
<dbReference type="SUPFAM" id="SSF103473">
    <property type="entry name" value="MFS general substrate transporter"/>
    <property type="match status" value="1"/>
</dbReference>
<evidence type="ECO:0000256" key="5">
    <source>
        <dbReference type="ARBA" id="ARBA00022989"/>
    </source>
</evidence>
<keyword evidence="3" id="KW-0813">Transport</keyword>
<name>A0ABY6CRV4_9BACT</name>
<gene>
    <name evidence="9" type="ORF">N6H18_02105</name>
</gene>
<dbReference type="EMBL" id="CP106679">
    <property type="protein sequence ID" value="UXP32755.1"/>
    <property type="molecule type" value="Genomic_DNA"/>
</dbReference>
<feature type="transmembrane region" description="Helical" evidence="7">
    <location>
        <begin position="161"/>
        <end position="182"/>
    </location>
</feature>
<feature type="transmembrane region" description="Helical" evidence="7">
    <location>
        <begin position="46"/>
        <end position="64"/>
    </location>
</feature>
<dbReference type="Pfam" id="PF07690">
    <property type="entry name" value="MFS_1"/>
    <property type="match status" value="1"/>
</dbReference>
<keyword evidence="10" id="KW-1185">Reference proteome</keyword>
<dbReference type="PANTHER" id="PTHR23514">
    <property type="entry name" value="BYPASS OF STOP CODON PROTEIN 6"/>
    <property type="match status" value="1"/>
</dbReference>
<keyword evidence="6 7" id="KW-0472">Membrane</keyword>
<proteinExistence type="inferred from homology"/>
<feature type="transmembrane region" description="Helical" evidence="7">
    <location>
        <begin position="272"/>
        <end position="290"/>
    </location>
</feature>
<organism evidence="9 10">
    <name type="scientific">Reichenbachiella agarivorans</name>
    <dbReference type="NCBI Taxonomy" id="2979464"/>
    <lineage>
        <taxon>Bacteria</taxon>
        <taxon>Pseudomonadati</taxon>
        <taxon>Bacteroidota</taxon>
        <taxon>Cytophagia</taxon>
        <taxon>Cytophagales</taxon>
        <taxon>Reichenbachiellaceae</taxon>
        <taxon>Reichenbachiella</taxon>
    </lineage>
</organism>